<gene>
    <name evidence="2" type="ORF">THAOC_36069</name>
</gene>
<keyword evidence="3" id="KW-1185">Reference proteome</keyword>
<accession>K0RFH6</accession>
<evidence type="ECO:0000256" key="1">
    <source>
        <dbReference type="SAM" id="MobiDB-lite"/>
    </source>
</evidence>
<protein>
    <submittedName>
        <fullName evidence="2">Uncharacterized protein</fullName>
    </submittedName>
</protein>
<evidence type="ECO:0000313" key="2">
    <source>
        <dbReference type="EMBL" id="EJK45317.1"/>
    </source>
</evidence>
<feature type="non-terminal residue" evidence="2">
    <location>
        <position position="181"/>
    </location>
</feature>
<sequence>MPANHHQQPRLDGLLLVKDFMELTFGVSAFWGRAGGRADLWRGVIFLKWRHDGTVPVGVGAAHVAPLMRGDLAGPQMKQSGAASTSFYSRQVESRAPARVPERGRAGVRVAKPTPATRIFPQSNGAVISLVRPYVALTRFLFATPWLSLFSEELSDGQDCERLSPVRPTGGGNDHSPSISP</sequence>
<dbReference type="EMBL" id="AGNL01048603">
    <property type="protein sequence ID" value="EJK45317.1"/>
    <property type="molecule type" value="Genomic_DNA"/>
</dbReference>
<evidence type="ECO:0000313" key="3">
    <source>
        <dbReference type="Proteomes" id="UP000266841"/>
    </source>
</evidence>
<organism evidence="2 3">
    <name type="scientific">Thalassiosira oceanica</name>
    <name type="common">Marine diatom</name>
    <dbReference type="NCBI Taxonomy" id="159749"/>
    <lineage>
        <taxon>Eukaryota</taxon>
        <taxon>Sar</taxon>
        <taxon>Stramenopiles</taxon>
        <taxon>Ochrophyta</taxon>
        <taxon>Bacillariophyta</taxon>
        <taxon>Coscinodiscophyceae</taxon>
        <taxon>Thalassiosirophycidae</taxon>
        <taxon>Thalassiosirales</taxon>
        <taxon>Thalassiosiraceae</taxon>
        <taxon>Thalassiosira</taxon>
    </lineage>
</organism>
<reference evidence="2 3" key="1">
    <citation type="journal article" date="2012" name="Genome Biol.">
        <title>Genome and low-iron response of an oceanic diatom adapted to chronic iron limitation.</title>
        <authorList>
            <person name="Lommer M."/>
            <person name="Specht M."/>
            <person name="Roy A.S."/>
            <person name="Kraemer L."/>
            <person name="Andreson R."/>
            <person name="Gutowska M.A."/>
            <person name="Wolf J."/>
            <person name="Bergner S.V."/>
            <person name="Schilhabel M.B."/>
            <person name="Klostermeier U.C."/>
            <person name="Beiko R.G."/>
            <person name="Rosenstiel P."/>
            <person name="Hippler M."/>
            <person name="Laroche J."/>
        </authorList>
    </citation>
    <scope>NUCLEOTIDE SEQUENCE [LARGE SCALE GENOMIC DNA]</scope>
    <source>
        <strain evidence="2 3">CCMP1005</strain>
    </source>
</reference>
<dbReference type="AlphaFoldDB" id="K0RFH6"/>
<name>K0RFH6_THAOC</name>
<dbReference type="Proteomes" id="UP000266841">
    <property type="component" value="Unassembled WGS sequence"/>
</dbReference>
<proteinExistence type="predicted"/>
<comment type="caution">
    <text evidence="2">The sequence shown here is derived from an EMBL/GenBank/DDBJ whole genome shotgun (WGS) entry which is preliminary data.</text>
</comment>
<feature type="region of interest" description="Disordered" evidence="1">
    <location>
        <begin position="158"/>
        <end position="181"/>
    </location>
</feature>